<proteinExistence type="predicted"/>
<accession>A0A2I1GXF8</accession>
<dbReference type="VEuPathDB" id="FungiDB:RhiirA1_473639"/>
<feature type="region of interest" description="Disordered" evidence="1">
    <location>
        <begin position="165"/>
        <end position="208"/>
    </location>
</feature>
<evidence type="ECO:0000313" key="3">
    <source>
        <dbReference type="Proteomes" id="UP000234323"/>
    </source>
</evidence>
<gene>
    <name evidence="2" type="ORF">RhiirA4_468266</name>
</gene>
<dbReference type="VEuPathDB" id="FungiDB:RhiirFUN_020975"/>
<dbReference type="Proteomes" id="UP000234323">
    <property type="component" value="Unassembled WGS sequence"/>
</dbReference>
<evidence type="ECO:0000313" key="2">
    <source>
        <dbReference type="EMBL" id="PKY51317.1"/>
    </source>
</evidence>
<evidence type="ECO:0000256" key="1">
    <source>
        <dbReference type="SAM" id="MobiDB-lite"/>
    </source>
</evidence>
<dbReference type="VEuPathDB" id="FungiDB:FUN_011399"/>
<sequence length="354" mass="40155">MASIANNFSLKEFGDFLKLLDEKDFTDLLETMLQVLRSTSATGIYQTATNFEPDIYKCLEGLLQTYSDEFQELGIPIDSFNTFLFFIINFKDAYTCLLYETAKDYMGKKEKASCETQAIINAPNRILGIPDFTPMDMEIIEEPKHQSPPYTPRGKKRVTYADVVLGSGSDSRPTSPSPEEKWNTQHTSKKGSTNKPQQQQTKKKSKLTLEKTISTVMTGYTPENKANVREIVIYDIPSTMPQLDILTNLGKWGQVIAFKVKTQKKYSTVTVSIDFNKWALTNWNNGVWTAPFGGLPVRWFTASWTLKQRKERERFQAVVIDIPKSITNNVVYNAKNPTLSMLSQLDGALAFKII</sequence>
<reference evidence="2 3" key="1">
    <citation type="submission" date="2015-10" db="EMBL/GenBank/DDBJ databases">
        <title>Genome analyses suggest a sexual origin of heterokaryosis in a supposedly ancient asexual fungus.</title>
        <authorList>
            <person name="Ropars J."/>
            <person name="Sedzielewska K."/>
            <person name="Noel J."/>
            <person name="Charron P."/>
            <person name="Farinelli L."/>
            <person name="Marton T."/>
            <person name="Kruger M."/>
            <person name="Pelin A."/>
            <person name="Brachmann A."/>
            <person name="Corradi N."/>
        </authorList>
    </citation>
    <scope>NUCLEOTIDE SEQUENCE [LARGE SCALE GENOMIC DNA]</scope>
    <source>
        <strain evidence="2 3">A4</strain>
    </source>
</reference>
<dbReference type="EMBL" id="LLXI01000999">
    <property type="protein sequence ID" value="PKY51317.1"/>
    <property type="molecule type" value="Genomic_DNA"/>
</dbReference>
<dbReference type="AlphaFoldDB" id="A0A2I1GXF8"/>
<comment type="caution">
    <text evidence="2">The sequence shown here is derived from an EMBL/GenBank/DDBJ whole genome shotgun (WGS) entry which is preliminary data.</text>
</comment>
<name>A0A2I1GXF8_9GLOM</name>
<protein>
    <submittedName>
        <fullName evidence="2">Uncharacterized protein</fullName>
    </submittedName>
</protein>
<keyword evidence="3" id="KW-1185">Reference proteome</keyword>
<organism evidence="2 3">
    <name type="scientific">Rhizophagus irregularis</name>
    <dbReference type="NCBI Taxonomy" id="588596"/>
    <lineage>
        <taxon>Eukaryota</taxon>
        <taxon>Fungi</taxon>
        <taxon>Fungi incertae sedis</taxon>
        <taxon>Mucoromycota</taxon>
        <taxon>Glomeromycotina</taxon>
        <taxon>Glomeromycetes</taxon>
        <taxon>Glomerales</taxon>
        <taxon>Glomeraceae</taxon>
        <taxon>Rhizophagus</taxon>
    </lineage>
</organism>